<comment type="caution">
    <text evidence="1">The sequence shown here is derived from an EMBL/GenBank/DDBJ whole genome shotgun (WGS) entry which is preliminary data.</text>
</comment>
<accession>A0A1Y2GRT8</accession>
<dbReference type="InParanoid" id="A0A1Y2GRT8"/>
<dbReference type="EMBL" id="MCFF01000019">
    <property type="protein sequence ID" value="ORZ15552.1"/>
    <property type="molecule type" value="Genomic_DNA"/>
</dbReference>
<gene>
    <name evidence="1" type="ORF">BCR41DRAFT_386657</name>
</gene>
<protein>
    <submittedName>
        <fullName evidence="1">Uncharacterized protein</fullName>
    </submittedName>
</protein>
<organism evidence="1 2">
    <name type="scientific">Lobosporangium transversale</name>
    <dbReference type="NCBI Taxonomy" id="64571"/>
    <lineage>
        <taxon>Eukaryota</taxon>
        <taxon>Fungi</taxon>
        <taxon>Fungi incertae sedis</taxon>
        <taxon>Mucoromycota</taxon>
        <taxon>Mortierellomycotina</taxon>
        <taxon>Mortierellomycetes</taxon>
        <taxon>Mortierellales</taxon>
        <taxon>Mortierellaceae</taxon>
        <taxon>Lobosporangium</taxon>
    </lineage>
</organism>
<dbReference type="Proteomes" id="UP000193648">
    <property type="component" value="Unassembled WGS sequence"/>
</dbReference>
<name>A0A1Y2GRT8_9FUNG</name>
<dbReference type="AlphaFoldDB" id="A0A1Y2GRT8"/>
<evidence type="ECO:0000313" key="2">
    <source>
        <dbReference type="Proteomes" id="UP000193648"/>
    </source>
</evidence>
<keyword evidence="2" id="KW-1185">Reference proteome</keyword>
<dbReference type="RefSeq" id="XP_021881300.1">
    <property type="nucleotide sequence ID" value="XM_022027818.1"/>
</dbReference>
<sequence>MTRKHSSSLTSFTLLSNCFCLQFKPASHNMRLLYKVIKTSKRNETKYSHKQLERHVLRQTRGSMRGLLYHAVDNVVQISPSSIWPHPTSLESTSRWTYLGVILSPLSRQLPLLTSQVLKQAQVSKQRYSHLIALLDRGTATEIHKDDPNDDKNDNGGISALLMCSMSEGDTDPKDASFAVDACCDSGNASSSKDGRVDDL</sequence>
<dbReference type="GeneID" id="33569661"/>
<reference evidence="1 2" key="1">
    <citation type="submission" date="2016-07" db="EMBL/GenBank/DDBJ databases">
        <title>Pervasive Adenine N6-methylation of Active Genes in Fungi.</title>
        <authorList>
            <consortium name="DOE Joint Genome Institute"/>
            <person name="Mondo S.J."/>
            <person name="Dannebaum R.O."/>
            <person name="Kuo R.C."/>
            <person name="Labutti K."/>
            <person name="Haridas S."/>
            <person name="Kuo A."/>
            <person name="Salamov A."/>
            <person name="Ahrendt S.R."/>
            <person name="Lipzen A."/>
            <person name="Sullivan W."/>
            <person name="Andreopoulos W.B."/>
            <person name="Clum A."/>
            <person name="Lindquist E."/>
            <person name="Daum C."/>
            <person name="Ramamoorthy G.K."/>
            <person name="Gryganskyi A."/>
            <person name="Culley D."/>
            <person name="Magnuson J.K."/>
            <person name="James T.Y."/>
            <person name="O'Malley M.A."/>
            <person name="Stajich J.E."/>
            <person name="Spatafora J.W."/>
            <person name="Visel A."/>
            <person name="Grigoriev I.V."/>
        </authorList>
    </citation>
    <scope>NUCLEOTIDE SEQUENCE [LARGE SCALE GENOMIC DNA]</scope>
    <source>
        <strain evidence="1 2">NRRL 3116</strain>
    </source>
</reference>
<proteinExistence type="predicted"/>
<evidence type="ECO:0000313" key="1">
    <source>
        <dbReference type="EMBL" id="ORZ15552.1"/>
    </source>
</evidence>